<dbReference type="EMBL" id="FNZA01000016">
    <property type="protein sequence ID" value="SEJ72484.1"/>
    <property type="molecule type" value="Genomic_DNA"/>
</dbReference>
<dbReference type="Proteomes" id="UP000199223">
    <property type="component" value="Unassembled WGS sequence"/>
</dbReference>
<accession>A0A1H7B6I4</accession>
<keyword evidence="2" id="KW-1185">Reference proteome</keyword>
<dbReference type="AlphaFoldDB" id="A0A1H7B6I4"/>
<dbReference type="STRING" id="856736.SAMN04488058_1164"/>
<organism evidence="1 2">
    <name type="scientific">Deinococcus reticulitermitis</name>
    <dbReference type="NCBI Taxonomy" id="856736"/>
    <lineage>
        <taxon>Bacteria</taxon>
        <taxon>Thermotogati</taxon>
        <taxon>Deinococcota</taxon>
        <taxon>Deinococci</taxon>
        <taxon>Deinococcales</taxon>
        <taxon>Deinococcaceae</taxon>
        <taxon>Deinococcus</taxon>
    </lineage>
</organism>
<name>A0A1H7B6I4_9DEIO</name>
<protein>
    <recommendedName>
        <fullName evidence="3">Reverse transcriptase (RNA-dependent DNA polymerase)</fullName>
    </recommendedName>
</protein>
<evidence type="ECO:0000313" key="2">
    <source>
        <dbReference type="Proteomes" id="UP000199223"/>
    </source>
</evidence>
<reference evidence="2" key="1">
    <citation type="submission" date="2016-10" db="EMBL/GenBank/DDBJ databases">
        <authorList>
            <person name="Varghese N."/>
            <person name="Submissions S."/>
        </authorList>
    </citation>
    <scope>NUCLEOTIDE SEQUENCE [LARGE SCALE GENOMIC DNA]</scope>
    <source>
        <strain evidence="2">CGMCC 1.10218</strain>
    </source>
</reference>
<proteinExistence type="predicted"/>
<gene>
    <name evidence="1" type="ORF">SAMN04488058_1164</name>
</gene>
<evidence type="ECO:0008006" key="3">
    <source>
        <dbReference type="Google" id="ProtNLM"/>
    </source>
</evidence>
<sequence>MPPSPATLHRPSWPYSEAMAAGLTDSVVSLTDLHFALRVLIRNERHGLHAYHPHLLQRHSLWHPDALHKLAGQINERSWQPHPAWAGMRLKGRFATRPLISLHGPEELMVYAHLAARLRDAVSPKRRAWYGHYLFGNVPTGAGEVALIDPYLPHMLALNDHLSRRVRRRPVILSLDISGFYEHVQHRVLLDIVRRERLLGPLDTWLLEETLASFASRFNPGTNLPQGLPQSYPALSAIPAEAYLIPPTSTTPR</sequence>
<evidence type="ECO:0000313" key="1">
    <source>
        <dbReference type="EMBL" id="SEJ72484.1"/>
    </source>
</evidence>